<comment type="function">
    <text evidence="9">Microtubule-binding protein that negatively regulates centriole duplication. Binds to and stabilizes microtubules.</text>
</comment>
<keyword evidence="8" id="KW-0539">Nucleus</keyword>
<evidence type="ECO:0000256" key="11">
    <source>
        <dbReference type="SAM" id="MobiDB-lite"/>
    </source>
</evidence>
<evidence type="ECO:0000256" key="5">
    <source>
        <dbReference type="ARBA" id="ARBA00022490"/>
    </source>
</evidence>
<feature type="region of interest" description="Disordered" evidence="11">
    <location>
        <begin position="90"/>
        <end position="158"/>
    </location>
</feature>
<evidence type="ECO:0000256" key="4">
    <source>
        <dbReference type="ARBA" id="ARBA00013508"/>
    </source>
</evidence>
<keyword evidence="10" id="KW-0175">Coiled coil</keyword>
<dbReference type="Pfam" id="PF15501">
    <property type="entry name" value="MDM1"/>
    <property type="match status" value="1"/>
</dbReference>
<feature type="compositionally biased region" description="Basic and acidic residues" evidence="11">
    <location>
        <begin position="224"/>
        <end position="236"/>
    </location>
</feature>
<feature type="coiled-coil region" evidence="10">
    <location>
        <begin position="504"/>
        <end position="531"/>
    </location>
</feature>
<comment type="similarity">
    <text evidence="3">Belongs to the MDM1 family.</text>
</comment>
<dbReference type="GO" id="GO:0005874">
    <property type="term" value="C:microtubule"/>
    <property type="evidence" value="ECO:0007669"/>
    <property type="project" value="UniProtKB-KW"/>
</dbReference>
<dbReference type="AlphaFoldDB" id="A0A8C4RI62"/>
<dbReference type="InterPro" id="IPR029136">
    <property type="entry name" value="MDM1"/>
</dbReference>
<feature type="region of interest" description="Disordered" evidence="11">
    <location>
        <begin position="447"/>
        <end position="466"/>
    </location>
</feature>
<evidence type="ECO:0000256" key="7">
    <source>
        <dbReference type="ARBA" id="ARBA00023212"/>
    </source>
</evidence>
<feature type="region of interest" description="Disordered" evidence="11">
    <location>
        <begin position="545"/>
        <end position="575"/>
    </location>
</feature>
<dbReference type="GO" id="GO:0046600">
    <property type="term" value="P:negative regulation of centriole replication"/>
    <property type="evidence" value="ECO:0007669"/>
    <property type="project" value="InterPro"/>
</dbReference>
<dbReference type="GeneTree" id="ENSGT00390000004106"/>
<dbReference type="Ensembl" id="ENSECRT00000002138.1">
    <property type="protein sequence ID" value="ENSECRP00000002112.1"/>
    <property type="gene ID" value="ENSECRG00000001464.1"/>
</dbReference>
<dbReference type="GO" id="GO:0008017">
    <property type="term" value="F:microtubule binding"/>
    <property type="evidence" value="ECO:0007669"/>
    <property type="project" value="InterPro"/>
</dbReference>
<dbReference type="OrthoDB" id="9999940at2759"/>
<feature type="region of interest" description="Disordered" evidence="11">
    <location>
        <begin position="212"/>
        <end position="320"/>
    </location>
</feature>
<evidence type="ECO:0000256" key="3">
    <source>
        <dbReference type="ARBA" id="ARBA00010494"/>
    </source>
</evidence>
<feature type="compositionally biased region" description="Basic and acidic residues" evidence="11">
    <location>
        <begin position="283"/>
        <end position="317"/>
    </location>
</feature>
<keyword evidence="13" id="KW-1185">Reference proteome</keyword>
<dbReference type="PANTHER" id="PTHR32078">
    <property type="entry name" value="NUCLEAR PROTEIN MDM1"/>
    <property type="match status" value="1"/>
</dbReference>
<evidence type="ECO:0000256" key="9">
    <source>
        <dbReference type="ARBA" id="ARBA00045771"/>
    </source>
</evidence>
<feature type="compositionally biased region" description="Polar residues" evidence="11">
    <location>
        <begin position="677"/>
        <end position="687"/>
    </location>
</feature>
<keyword evidence="5" id="KW-0963">Cytoplasm</keyword>
<feature type="compositionally biased region" description="Basic and acidic residues" evidence="11">
    <location>
        <begin position="447"/>
        <end position="462"/>
    </location>
</feature>
<protein>
    <recommendedName>
        <fullName evidence="4">Nuclear protein MDM1</fullName>
    </recommendedName>
</protein>
<dbReference type="PANTHER" id="PTHR32078:SF1">
    <property type="entry name" value="NUCLEAR PROTEIN MDM1"/>
    <property type="match status" value="1"/>
</dbReference>
<reference evidence="12" key="3">
    <citation type="submission" date="2025-09" db="UniProtKB">
        <authorList>
            <consortium name="Ensembl"/>
        </authorList>
    </citation>
    <scope>IDENTIFICATION</scope>
</reference>
<feature type="compositionally biased region" description="Basic and acidic residues" evidence="11">
    <location>
        <begin position="123"/>
        <end position="136"/>
    </location>
</feature>
<keyword evidence="6" id="KW-0493">Microtubule</keyword>
<comment type="subcellular location">
    <subcellularLocation>
        <location evidence="1">Cytoplasm</location>
        <location evidence="1">Cytoskeleton</location>
        <location evidence="1">Microtubule organizing center</location>
        <location evidence="1">Centrosome</location>
        <location evidence="1">Centriole</location>
    </subcellularLocation>
    <subcellularLocation>
        <location evidence="2">Nucleus</location>
    </subcellularLocation>
</comment>
<dbReference type="Proteomes" id="UP000694620">
    <property type="component" value="Chromosome 1"/>
</dbReference>
<keyword evidence="7" id="KW-0206">Cytoskeleton</keyword>
<dbReference type="GeneID" id="114655937"/>
<proteinExistence type="inferred from homology"/>
<gene>
    <name evidence="12" type="primary">MDM1</name>
</gene>
<evidence type="ECO:0000313" key="12">
    <source>
        <dbReference type="Ensembl" id="ENSECRP00000002112.1"/>
    </source>
</evidence>
<sequence length="776" mass="88608">MMPVRFKGISEYKKKFQKTFSGSQSPPAECMIPWAGLRSDEIGIAKEPSFHSKKKVPYYRSQVSRSFVWDQTQGSKPYFEDERAVIREVQHKVQTPDAPRIDRIPRSLSTEERPYSAPPANKAKMDGGHSQKRDSKNLQSGVHRSLQKKAGLKSANLKNMGHSTEYQRQYFWKMLPETSPVLSAEQLIAKRTESPFRITPMIHETEYTRSYRGSAHSKGLRLRTNHENETEVHEPENISPVKKSKLTKDRKKDNMGAKPSAVVSETEYTKSFKGSPPVKGLRLRKDIEINEEMNSHPESMKLPKSTKKSEHSPKEDDSPLVTEKQILKVQNPQKPFFPHRSRSRRMKSEYNDNFHSPTDYCYSKGAWRKHAHHRGEGCQLPLNHFWYNEVNELKERAYAYKRRALGTHFSRDHLNQIVSDKNAFWEVSTSHSEESVSDNIRALDLARPQDLRKPEHQTKPDDPSTVENHACIEKLSIKDKEKKVSGSVHPVRRKLAWDEVKDYSEVAEEEKEDHAVEVENWEREKNQDQVEENIEATADIDVKVKAEAEPSVRSISEDSALSSSNNHEEGRLPTPRMKLFGGVRRTHHDLTTPSYGGAILVSPPKVKNLSPAGRTEPPLGKIYSPYKYITHESPERKNHESQFFDYKTSPVAGVKTHDPIPMSDYNPPPSQAPQRLPKSNSASQCKVTAQRLPHTSPVRLQDPACRIQGTLRNPEFQHNGDIGGPRAGLYRLPPCDCDDNDDRMSQLSARSAASSSLASLVLERAQKRKETFWNTR</sequence>
<organism evidence="12 13">
    <name type="scientific">Erpetoichthys calabaricus</name>
    <name type="common">Rope fish</name>
    <name type="synonym">Calamoichthys calabaricus</name>
    <dbReference type="NCBI Taxonomy" id="27687"/>
    <lineage>
        <taxon>Eukaryota</taxon>
        <taxon>Metazoa</taxon>
        <taxon>Chordata</taxon>
        <taxon>Craniata</taxon>
        <taxon>Vertebrata</taxon>
        <taxon>Euteleostomi</taxon>
        <taxon>Actinopterygii</taxon>
        <taxon>Polypteriformes</taxon>
        <taxon>Polypteridae</taxon>
        <taxon>Erpetoichthys</taxon>
    </lineage>
</organism>
<evidence type="ECO:0000313" key="13">
    <source>
        <dbReference type="Proteomes" id="UP000694620"/>
    </source>
</evidence>
<evidence type="ECO:0000256" key="10">
    <source>
        <dbReference type="SAM" id="Coils"/>
    </source>
</evidence>
<evidence type="ECO:0000256" key="6">
    <source>
        <dbReference type="ARBA" id="ARBA00022701"/>
    </source>
</evidence>
<dbReference type="GO" id="GO:0005634">
    <property type="term" value="C:nucleus"/>
    <property type="evidence" value="ECO:0007669"/>
    <property type="project" value="UniProtKB-SubCell"/>
</dbReference>
<accession>A0A8C4RI62</accession>
<reference evidence="12" key="2">
    <citation type="submission" date="2025-08" db="UniProtKB">
        <authorList>
            <consortium name="Ensembl"/>
        </authorList>
    </citation>
    <scope>IDENTIFICATION</scope>
</reference>
<evidence type="ECO:0000256" key="8">
    <source>
        <dbReference type="ARBA" id="ARBA00023242"/>
    </source>
</evidence>
<feature type="region of interest" description="Disordered" evidence="11">
    <location>
        <begin position="651"/>
        <end position="695"/>
    </location>
</feature>
<feature type="compositionally biased region" description="Polar residues" evidence="11">
    <location>
        <begin position="553"/>
        <end position="565"/>
    </location>
</feature>
<feature type="compositionally biased region" description="Basic and acidic residues" evidence="11">
    <location>
        <begin position="99"/>
        <end position="114"/>
    </location>
</feature>
<evidence type="ECO:0000256" key="1">
    <source>
        <dbReference type="ARBA" id="ARBA00004114"/>
    </source>
</evidence>
<dbReference type="RefSeq" id="XP_028663097.1">
    <property type="nucleotide sequence ID" value="XM_028807264.2"/>
</dbReference>
<feature type="compositionally biased region" description="Basic and acidic residues" evidence="11">
    <location>
        <begin position="246"/>
        <end position="255"/>
    </location>
</feature>
<reference evidence="12" key="1">
    <citation type="submission" date="2021-06" db="EMBL/GenBank/DDBJ databases">
        <authorList>
            <consortium name="Wellcome Sanger Institute Data Sharing"/>
        </authorList>
    </citation>
    <scope>NUCLEOTIDE SEQUENCE [LARGE SCALE GENOMIC DNA]</scope>
</reference>
<dbReference type="GO" id="GO:0005814">
    <property type="term" value="C:centriole"/>
    <property type="evidence" value="ECO:0007669"/>
    <property type="project" value="UniProtKB-SubCell"/>
</dbReference>
<name>A0A8C4RI62_ERPCA</name>
<evidence type="ECO:0000256" key="2">
    <source>
        <dbReference type="ARBA" id="ARBA00004123"/>
    </source>
</evidence>